<evidence type="ECO:0000256" key="2">
    <source>
        <dbReference type="ARBA" id="ARBA00022737"/>
    </source>
</evidence>
<proteinExistence type="predicted"/>
<accession>A0ABN7WC04</accession>
<evidence type="ECO:0000313" key="4">
    <source>
        <dbReference type="Proteomes" id="UP000789901"/>
    </source>
</evidence>
<keyword evidence="4" id="KW-1185">Reference proteome</keyword>
<dbReference type="Pfam" id="PF00400">
    <property type="entry name" value="WD40"/>
    <property type="match status" value="1"/>
</dbReference>
<dbReference type="EMBL" id="CAJVQB010037667">
    <property type="protein sequence ID" value="CAG8825440.1"/>
    <property type="molecule type" value="Genomic_DNA"/>
</dbReference>
<sequence length="162" mass="17699">QRMDDYDDNTKVEDEVEDEVNINRTNNEEIVKLVDDSVFCIRIDMHPIDQNIIVSGGGDEKSFVQSVLFSKDGQYVASGSMDDPKTATTTLKISSMQSRNYSNIQGITSLVINKESALVLTGSTDGSAILVNLSNGAILGSFENHTSVEMVRFCNILPLSAT</sequence>
<dbReference type="InterPro" id="IPR051179">
    <property type="entry name" value="WD_repeat_multifunction"/>
</dbReference>
<name>A0ABN7WC04_GIGMA</name>
<reference evidence="3 4" key="1">
    <citation type="submission" date="2021-06" db="EMBL/GenBank/DDBJ databases">
        <authorList>
            <person name="Kallberg Y."/>
            <person name="Tangrot J."/>
            <person name="Rosling A."/>
        </authorList>
    </citation>
    <scope>NUCLEOTIDE SEQUENCE [LARGE SCALE GENOMIC DNA]</scope>
    <source>
        <strain evidence="3 4">120-4 pot B 10/14</strain>
    </source>
</reference>
<organism evidence="3 4">
    <name type="scientific">Gigaspora margarita</name>
    <dbReference type="NCBI Taxonomy" id="4874"/>
    <lineage>
        <taxon>Eukaryota</taxon>
        <taxon>Fungi</taxon>
        <taxon>Fungi incertae sedis</taxon>
        <taxon>Mucoromycota</taxon>
        <taxon>Glomeromycotina</taxon>
        <taxon>Glomeromycetes</taxon>
        <taxon>Diversisporales</taxon>
        <taxon>Gigasporaceae</taxon>
        <taxon>Gigaspora</taxon>
    </lineage>
</organism>
<dbReference type="PANTHER" id="PTHR19857:SF8">
    <property type="entry name" value="ANGIO-ASSOCIATED MIGRATORY CELL PROTEIN"/>
    <property type="match status" value="1"/>
</dbReference>
<feature type="non-terminal residue" evidence="3">
    <location>
        <position position="162"/>
    </location>
</feature>
<dbReference type="SUPFAM" id="SSF50978">
    <property type="entry name" value="WD40 repeat-like"/>
    <property type="match status" value="1"/>
</dbReference>
<comment type="caution">
    <text evidence="3">The sequence shown here is derived from an EMBL/GenBank/DDBJ whole genome shotgun (WGS) entry which is preliminary data.</text>
</comment>
<keyword evidence="1" id="KW-0853">WD repeat</keyword>
<feature type="non-terminal residue" evidence="3">
    <location>
        <position position="1"/>
    </location>
</feature>
<evidence type="ECO:0000256" key="1">
    <source>
        <dbReference type="ARBA" id="ARBA00022574"/>
    </source>
</evidence>
<dbReference type="Proteomes" id="UP000789901">
    <property type="component" value="Unassembled WGS sequence"/>
</dbReference>
<dbReference type="Gene3D" id="2.130.10.10">
    <property type="entry name" value="YVTN repeat-like/Quinoprotein amine dehydrogenase"/>
    <property type="match status" value="1"/>
</dbReference>
<keyword evidence="2" id="KW-0677">Repeat</keyword>
<dbReference type="InterPro" id="IPR036322">
    <property type="entry name" value="WD40_repeat_dom_sf"/>
</dbReference>
<dbReference type="PANTHER" id="PTHR19857">
    <property type="entry name" value="MITOCHONDRIAL DIVISION PROTEIN 1-RELATED"/>
    <property type="match status" value="1"/>
</dbReference>
<dbReference type="InterPro" id="IPR015943">
    <property type="entry name" value="WD40/YVTN_repeat-like_dom_sf"/>
</dbReference>
<gene>
    <name evidence="3" type="ORF">GMARGA_LOCUS28847</name>
</gene>
<protein>
    <submittedName>
        <fullName evidence="3">45159_t:CDS:1</fullName>
    </submittedName>
</protein>
<dbReference type="InterPro" id="IPR001680">
    <property type="entry name" value="WD40_rpt"/>
</dbReference>
<evidence type="ECO:0000313" key="3">
    <source>
        <dbReference type="EMBL" id="CAG8825440.1"/>
    </source>
</evidence>